<dbReference type="GO" id="GO:0016020">
    <property type="term" value="C:membrane"/>
    <property type="evidence" value="ECO:0007669"/>
    <property type="project" value="InterPro"/>
</dbReference>
<dbReference type="SMART" id="SM00387">
    <property type="entry name" value="HATPase_c"/>
    <property type="match status" value="1"/>
</dbReference>
<dbReference type="SUPFAM" id="SSF55874">
    <property type="entry name" value="ATPase domain of HSP90 chaperone/DNA topoisomerase II/histidine kinase"/>
    <property type="match status" value="1"/>
</dbReference>
<keyword evidence="1" id="KW-0472">Membrane</keyword>
<accession>A0A516SCE4</accession>
<feature type="transmembrane region" description="Helical" evidence="1">
    <location>
        <begin position="57"/>
        <end position="78"/>
    </location>
</feature>
<dbReference type="Proteomes" id="UP000317550">
    <property type="component" value="Chromosome"/>
</dbReference>
<keyword evidence="3" id="KW-0418">Kinase</keyword>
<dbReference type="PANTHER" id="PTHR34220">
    <property type="entry name" value="SENSOR HISTIDINE KINASE YPDA"/>
    <property type="match status" value="1"/>
</dbReference>
<dbReference type="InterPro" id="IPR010559">
    <property type="entry name" value="Sig_transdc_His_kin_internal"/>
</dbReference>
<keyword evidence="1" id="KW-1133">Transmembrane helix</keyword>
<evidence type="ECO:0000259" key="2">
    <source>
        <dbReference type="PROSITE" id="PS50109"/>
    </source>
</evidence>
<proteinExistence type="predicted"/>
<evidence type="ECO:0000256" key="1">
    <source>
        <dbReference type="SAM" id="Phobius"/>
    </source>
</evidence>
<name>A0A516SCE4_9NEIS</name>
<dbReference type="PROSITE" id="PS50109">
    <property type="entry name" value="HIS_KIN"/>
    <property type="match status" value="1"/>
</dbReference>
<feature type="transmembrane region" description="Helical" evidence="1">
    <location>
        <begin position="127"/>
        <end position="148"/>
    </location>
</feature>
<dbReference type="GO" id="GO:0000155">
    <property type="term" value="F:phosphorelay sensor kinase activity"/>
    <property type="evidence" value="ECO:0007669"/>
    <property type="project" value="InterPro"/>
</dbReference>
<sequence>MPACAGLPYAARPAFHTDLPEQVEMNPTPAPPTIDRWHPLELFPWFRQWPNSPLRNLLYTFIWNMGLGSVMAMVSLLSGRVDKLAVFLWQSFVLTNTIGYSIHLLFDLGRWLVGAWLQSAPRWVRKSYHIGIPILGVFIGYGLGFSILDLQGALRWLFSATGALSVAVLSVLTAGVLLGVFILHERQSRADAALAAARQQASDADRRALEAQLRMLQAQIEPHFLYNTLANAVGLIGPSPDKARLLLEHLIAYLRTSLDSSRAARTELGIELESLRAYLGLMAIRMGPRLTYRIECDPALQQVPLPPMLLQPLVENAIQHGLEPCVEGGEIRIEARREGPTLHIVVYDTGRGFDPLAKPRAGGGVGLANLRDRLNSLYGGAALLTIADHPPRGVKVSLRLPLETDN</sequence>
<protein>
    <submittedName>
        <fullName evidence="3">Sensor histidine kinase</fullName>
    </submittedName>
</protein>
<organism evidence="3 4">
    <name type="scientific">Chitinimonas arctica</name>
    <dbReference type="NCBI Taxonomy" id="2594795"/>
    <lineage>
        <taxon>Bacteria</taxon>
        <taxon>Pseudomonadati</taxon>
        <taxon>Pseudomonadota</taxon>
        <taxon>Betaproteobacteria</taxon>
        <taxon>Neisseriales</taxon>
        <taxon>Chitinibacteraceae</taxon>
        <taxon>Chitinimonas</taxon>
    </lineage>
</organism>
<feature type="transmembrane region" description="Helical" evidence="1">
    <location>
        <begin position="84"/>
        <end position="106"/>
    </location>
</feature>
<dbReference type="Pfam" id="PF06580">
    <property type="entry name" value="His_kinase"/>
    <property type="match status" value="1"/>
</dbReference>
<keyword evidence="3" id="KW-0808">Transferase</keyword>
<dbReference type="KEGG" id="cari:FNU76_05345"/>
<dbReference type="AlphaFoldDB" id="A0A516SCE4"/>
<evidence type="ECO:0000313" key="4">
    <source>
        <dbReference type="Proteomes" id="UP000317550"/>
    </source>
</evidence>
<keyword evidence="4" id="KW-1185">Reference proteome</keyword>
<dbReference type="OrthoDB" id="2514702at2"/>
<dbReference type="InterPro" id="IPR005467">
    <property type="entry name" value="His_kinase_dom"/>
</dbReference>
<dbReference type="PANTHER" id="PTHR34220:SF9">
    <property type="entry name" value="SIGNAL TRANSDUCTION HISTIDINE KINASE INTERNAL REGION DOMAIN-CONTAINING PROTEIN"/>
    <property type="match status" value="1"/>
</dbReference>
<reference evidence="4" key="1">
    <citation type="submission" date="2019-07" db="EMBL/GenBank/DDBJ databases">
        <title>Chitinimonas sp. nov., isolated from Ny-Alesund, arctica soil.</title>
        <authorList>
            <person name="Xu Q."/>
            <person name="Peng F."/>
        </authorList>
    </citation>
    <scope>NUCLEOTIDE SEQUENCE [LARGE SCALE GENOMIC DNA]</scope>
    <source>
        <strain evidence="4">R3-44</strain>
    </source>
</reference>
<gene>
    <name evidence="3" type="ORF">FNU76_05345</name>
</gene>
<dbReference type="InterPro" id="IPR050640">
    <property type="entry name" value="Bact_2-comp_sensor_kinase"/>
</dbReference>
<feature type="transmembrane region" description="Helical" evidence="1">
    <location>
        <begin position="160"/>
        <end position="183"/>
    </location>
</feature>
<keyword evidence="1" id="KW-0812">Transmembrane</keyword>
<evidence type="ECO:0000313" key="3">
    <source>
        <dbReference type="EMBL" id="QDQ25822.1"/>
    </source>
</evidence>
<dbReference type="InterPro" id="IPR003594">
    <property type="entry name" value="HATPase_dom"/>
</dbReference>
<feature type="domain" description="Histidine kinase" evidence="2">
    <location>
        <begin position="309"/>
        <end position="404"/>
    </location>
</feature>
<dbReference type="EMBL" id="CP041730">
    <property type="protein sequence ID" value="QDQ25822.1"/>
    <property type="molecule type" value="Genomic_DNA"/>
</dbReference>
<dbReference type="Pfam" id="PF02518">
    <property type="entry name" value="HATPase_c"/>
    <property type="match status" value="1"/>
</dbReference>
<dbReference type="InterPro" id="IPR036890">
    <property type="entry name" value="HATPase_C_sf"/>
</dbReference>
<dbReference type="Gene3D" id="3.30.565.10">
    <property type="entry name" value="Histidine kinase-like ATPase, C-terminal domain"/>
    <property type="match status" value="1"/>
</dbReference>